<dbReference type="Proteomes" id="UP000006671">
    <property type="component" value="Unassembled WGS sequence"/>
</dbReference>
<keyword evidence="2" id="KW-0812">Transmembrane</keyword>
<feature type="compositionally biased region" description="Acidic residues" evidence="1">
    <location>
        <begin position="77"/>
        <end position="91"/>
    </location>
</feature>
<gene>
    <name evidence="3" type="ORF">NAEGRDRAFT_61148</name>
</gene>
<evidence type="ECO:0000313" key="3">
    <source>
        <dbReference type="EMBL" id="EFC50644.1"/>
    </source>
</evidence>
<dbReference type="RefSeq" id="XP_002683388.1">
    <property type="nucleotide sequence ID" value="XM_002683342.1"/>
</dbReference>
<dbReference type="VEuPathDB" id="AmoebaDB:NAEGRDRAFT_61148"/>
<feature type="compositionally biased region" description="Acidic residues" evidence="1">
    <location>
        <begin position="285"/>
        <end position="295"/>
    </location>
</feature>
<dbReference type="KEGG" id="ngr:NAEGRDRAFT_61148"/>
<feature type="transmembrane region" description="Helical" evidence="2">
    <location>
        <begin position="177"/>
        <end position="199"/>
    </location>
</feature>
<evidence type="ECO:0000256" key="2">
    <source>
        <dbReference type="SAM" id="Phobius"/>
    </source>
</evidence>
<dbReference type="GeneID" id="8863587"/>
<feature type="region of interest" description="Disordered" evidence="1">
    <location>
        <begin position="1"/>
        <end position="107"/>
    </location>
</feature>
<feature type="transmembrane region" description="Helical" evidence="2">
    <location>
        <begin position="151"/>
        <end position="171"/>
    </location>
</feature>
<evidence type="ECO:0000313" key="4">
    <source>
        <dbReference type="Proteomes" id="UP000006671"/>
    </source>
</evidence>
<feature type="compositionally biased region" description="Acidic residues" evidence="1">
    <location>
        <begin position="9"/>
        <end position="33"/>
    </location>
</feature>
<reference evidence="3 4" key="1">
    <citation type="journal article" date="2010" name="Cell">
        <title>The genome of Naegleria gruberi illuminates early eukaryotic versatility.</title>
        <authorList>
            <person name="Fritz-Laylin L.K."/>
            <person name="Prochnik S.E."/>
            <person name="Ginger M.L."/>
            <person name="Dacks J.B."/>
            <person name="Carpenter M.L."/>
            <person name="Field M.C."/>
            <person name="Kuo A."/>
            <person name="Paredez A."/>
            <person name="Chapman J."/>
            <person name="Pham J."/>
            <person name="Shu S."/>
            <person name="Neupane R."/>
            <person name="Cipriano M."/>
            <person name="Mancuso J."/>
            <person name="Tu H."/>
            <person name="Salamov A."/>
            <person name="Lindquist E."/>
            <person name="Shapiro H."/>
            <person name="Lucas S."/>
            <person name="Grigoriev I.V."/>
            <person name="Cande W.Z."/>
            <person name="Fulton C."/>
            <person name="Rokhsar D.S."/>
            <person name="Dawson S.C."/>
        </authorList>
    </citation>
    <scope>NUCLEOTIDE SEQUENCE [LARGE SCALE GENOMIC DNA]</scope>
    <source>
        <strain evidence="3 4">NEG-M</strain>
    </source>
</reference>
<keyword evidence="2" id="KW-1133">Transmembrane helix</keyword>
<dbReference type="EMBL" id="GG738845">
    <property type="protein sequence ID" value="EFC50644.1"/>
    <property type="molecule type" value="Genomic_DNA"/>
</dbReference>
<proteinExistence type="predicted"/>
<name>D2UXJ6_NAEGR</name>
<keyword evidence="2" id="KW-0472">Membrane</keyword>
<evidence type="ECO:0000256" key="1">
    <source>
        <dbReference type="SAM" id="MobiDB-lite"/>
    </source>
</evidence>
<dbReference type="AlphaFoldDB" id="D2UXJ6"/>
<organism evidence="4">
    <name type="scientific">Naegleria gruberi</name>
    <name type="common">Amoeba</name>
    <dbReference type="NCBI Taxonomy" id="5762"/>
    <lineage>
        <taxon>Eukaryota</taxon>
        <taxon>Discoba</taxon>
        <taxon>Heterolobosea</taxon>
        <taxon>Tetramitia</taxon>
        <taxon>Eutetramitia</taxon>
        <taxon>Vahlkampfiidae</taxon>
        <taxon>Naegleria</taxon>
    </lineage>
</organism>
<feature type="compositionally biased region" description="Basic and acidic residues" evidence="1">
    <location>
        <begin position="40"/>
        <end position="58"/>
    </location>
</feature>
<accession>D2UXJ6</accession>
<keyword evidence="4" id="KW-1185">Reference proteome</keyword>
<dbReference type="InParanoid" id="D2UXJ6"/>
<feature type="compositionally biased region" description="Polar residues" evidence="1">
    <location>
        <begin position="59"/>
        <end position="73"/>
    </location>
</feature>
<sequence length="473" mass="54751">MSSNSLQETQEDDNIDEEEFFANSEGDESDQEIETTSIDNKYDDIISEQRRKLEEKNQKTQFTSLQEIKNFNNSENSSDDMEFFESSDDEKEQNKPDDTFTEQNNDQELPQSVIDVDKILQDYQNLSQFEDEEMIQQKSTSTKRSIHPNKIFNLSITSVCTLFGISCGFIISHFTLYSIGFISVIILISILLIGLGFWFGATEVIEEKVTVTQARLPVTNVLSRRAINLWKSAECQTLSQQQENTSSKTYVNEETRERFADKDDDEQFDVDINIISQLRANESDNDVEEIDFSDDSSDKSLDENENNIYTYSDKANENSHSSKQQKPKLTFVDVDYTTKALHPRKVKRGGEKDHTIYGPIIPSFVTGKWTSSKSDDFENFEEEWKNLSNIILRDDLVGQRNSIVPNIRMKNEDDYRSSRIFTEIEMGNIKNNVNQHREELFNFGVDNTHYEPVIAPPKVRDLCKIRKLVLKFE</sequence>
<protein>
    <submittedName>
        <fullName evidence="3">Predicted protein</fullName>
    </submittedName>
</protein>
<feature type="region of interest" description="Disordered" evidence="1">
    <location>
        <begin position="285"/>
        <end position="304"/>
    </location>
</feature>